<protein>
    <submittedName>
        <fullName evidence="2">ABC transporter substrate-binding protein</fullName>
    </submittedName>
</protein>
<evidence type="ECO:0000313" key="2">
    <source>
        <dbReference type="EMBL" id="WHY87831.1"/>
    </source>
</evidence>
<proteinExistence type="predicted"/>
<dbReference type="NCBIfam" id="NF008633">
    <property type="entry name" value="PRK11622.1"/>
    <property type="match status" value="1"/>
</dbReference>
<dbReference type="PIRSF" id="PIRSF029172">
    <property type="entry name" value="UCP029172_ABC_sbc_YnjB"/>
    <property type="match status" value="1"/>
</dbReference>
<name>A0AA95MUY9_9BACI</name>
<evidence type="ECO:0000256" key="1">
    <source>
        <dbReference type="SAM" id="SignalP"/>
    </source>
</evidence>
<feature type="signal peptide" evidence="1">
    <location>
        <begin position="1"/>
        <end position="20"/>
    </location>
</feature>
<dbReference type="RefSeq" id="WP_066084638.1">
    <property type="nucleotide sequence ID" value="NZ_CP126114.1"/>
</dbReference>
<dbReference type="EMBL" id="CP126114">
    <property type="protein sequence ID" value="WHY87831.1"/>
    <property type="molecule type" value="Genomic_DNA"/>
</dbReference>
<dbReference type="SUPFAM" id="SSF53850">
    <property type="entry name" value="Periplasmic binding protein-like II"/>
    <property type="match status" value="1"/>
</dbReference>
<dbReference type="PANTHER" id="PTHR42779:SF1">
    <property type="entry name" value="PROTEIN YNJB"/>
    <property type="match status" value="1"/>
</dbReference>
<dbReference type="PANTHER" id="PTHR42779">
    <property type="entry name" value="PROTEIN YNJB"/>
    <property type="match status" value="1"/>
</dbReference>
<dbReference type="Proteomes" id="UP001178288">
    <property type="component" value="Chromosome"/>
</dbReference>
<dbReference type="KEGG" id="nnv:QNH39_08370"/>
<accession>A0AA95MUY9</accession>
<dbReference type="InterPro" id="IPR027020">
    <property type="entry name" value="YnjB"/>
</dbReference>
<feature type="chain" id="PRO_5041669683" evidence="1">
    <location>
        <begin position="21"/>
        <end position="412"/>
    </location>
</feature>
<gene>
    <name evidence="2" type="ORF">QNH39_08370</name>
</gene>
<reference evidence="2" key="1">
    <citation type="submission" date="2023-05" db="EMBL/GenBank/DDBJ databases">
        <title>Comparative genomics of Bacillaceae isolates and their secondary metabolite potential.</title>
        <authorList>
            <person name="Song L."/>
            <person name="Nielsen L.J."/>
            <person name="Mohite O."/>
            <person name="Xu X."/>
            <person name="Weber T."/>
            <person name="Kovacs A.T."/>
        </authorList>
    </citation>
    <scope>NUCLEOTIDE SEQUENCE</scope>
    <source>
        <strain evidence="2">XLM17</strain>
    </source>
</reference>
<dbReference type="PROSITE" id="PS51257">
    <property type="entry name" value="PROKAR_LIPOPROTEIN"/>
    <property type="match status" value="1"/>
</dbReference>
<organism evidence="2 3">
    <name type="scientific">Neobacillus novalis</name>
    <dbReference type="NCBI Taxonomy" id="220687"/>
    <lineage>
        <taxon>Bacteria</taxon>
        <taxon>Bacillati</taxon>
        <taxon>Bacillota</taxon>
        <taxon>Bacilli</taxon>
        <taxon>Bacillales</taxon>
        <taxon>Bacillaceae</taxon>
        <taxon>Neobacillus</taxon>
    </lineage>
</organism>
<dbReference type="InterPro" id="IPR006059">
    <property type="entry name" value="SBP"/>
</dbReference>
<sequence length="412" mass="47002">MKKLSMCLAIFLLFLSGCSAGTKNNSQRVGENSLKSDWKEITASAKGSKVNFFMWGGDEGINRYIDEWVAPQLKDQYNIELKRYPMDAVEFINKLKTEKRANKKSGEMDVIWINGENFKTAKQEKLLLGPFTSKLPNFQQYVDTQSDDINYDFGFPTEGYEAPWGKVQFVFAYDSNKISNPPKSIDELQAWVKQNPGKFTYPAPPDFTGSAFIRHVLHEKSKDYNAYLSKYDEALLKGEADQVWNVLNEMKPSLWREGKSYPQSLSQLEQLYKNGEVWMTMGYDEANASNLIKTGEFPASTKTFVLDKGTLSNTHFLGIPYNAPNPDGAMTLINFLLSPSTQMKKMEIEYWGENMSLSVERLSDKDRDIVESIDRGSATISQEELSSHRIPEIGAEYVQWLERGWMENVANK</sequence>
<keyword evidence="3" id="KW-1185">Reference proteome</keyword>
<dbReference type="Gene3D" id="3.40.190.10">
    <property type="entry name" value="Periplasmic binding protein-like II"/>
    <property type="match status" value="2"/>
</dbReference>
<evidence type="ECO:0000313" key="3">
    <source>
        <dbReference type="Proteomes" id="UP001178288"/>
    </source>
</evidence>
<dbReference type="AlphaFoldDB" id="A0AA95MUY9"/>
<keyword evidence="1" id="KW-0732">Signal</keyword>
<dbReference type="Pfam" id="PF13416">
    <property type="entry name" value="SBP_bac_8"/>
    <property type="match status" value="1"/>
</dbReference>